<comment type="similarity">
    <text evidence="3 10">Belongs to the glycosyltransferase 39 family.</text>
</comment>
<dbReference type="UniPathway" id="UPA00378"/>
<evidence type="ECO:0000256" key="6">
    <source>
        <dbReference type="ARBA" id="ARBA00022692"/>
    </source>
</evidence>
<keyword evidence="14" id="KW-1185">Reference proteome</keyword>
<evidence type="ECO:0000256" key="10">
    <source>
        <dbReference type="RuleBase" id="RU367007"/>
    </source>
</evidence>
<dbReference type="Pfam" id="PF02366">
    <property type="entry name" value="PMT"/>
    <property type="match status" value="1"/>
</dbReference>
<feature type="transmembrane region" description="Helical" evidence="10">
    <location>
        <begin position="399"/>
        <end position="416"/>
    </location>
</feature>
<feature type="transmembrane region" description="Helical" evidence="10">
    <location>
        <begin position="119"/>
        <end position="140"/>
    </location>
</feature>
<dbReference type="InterPro" id="IPR032421">
    <property type="entry name" value="PMT_4TMC"/>
</dbReference>
<dbReference type="InterPro" id="IPR027005">
    <property type="entry name" value="PMT-like"/>
</dbReference>
<dbReference type="OrthoDB" id="9776737at2"/>
<protein>
    <recommendedName>
        <fullName evidence="9 10">Polyprenol-phosphate-mannose--protein mannosyltransferase</fullName>
        <ecNumber evidence="10">2.4.1.-</ecNumber>
    </recommendedName>
</protein>
<comment type="function">
    <text evidence="10">Protein O-mannosyltransferase that catalyzes the transfer of a single mannose residue from a polyprenol phospho-mannosyl lipidic donor to the hydroxyl group of selected serine and threonine residues in acceptor proteins.</text>
</comment>
<feature type="transmembrane region" description="Helical" evidence="10">
    <location>
        <begin position="479"/>
        <end position="499"/>
    </location>
</feature>
<keyword evidence="6 10" id="KW-0812">Transmembrane</keyword>
<feature type="transmembrane region" description="Helical" evidence="10">
    <location>
        <begin position="170"/>
        <end position="189"/>
    </location>
</feature>
<feature type="transmembrane region" description="Helical" evidence="10">
    <location>
        <begin position="423"/>
        <end position="440"/>
    </location>
</feature>
<evidence type="ECO:0000259" key="11">
    <source>
        <dbReference type="Pfam" id="PF02366"/>
    </source>
</evidence>
<evidence type="ECO:0000313" key="14">
    <source>
        <dbReference type="Proteomes" id="UP000292373"/>
    </source>
</evidence>
<keyword evidence="4 10" id="KW-0328">Glycosyltransferase</keyword>
<dbReference type="Proteomes" id="UP000292373">
    <property type="component" value="Unassembled WGS sequence"/>
</dbReference>
<dbReference type="EMBL" id="SDMQ01000016">
    <property type="protein sequence ID" value="TBT82890.1"/>
    <property type="molecule type" value="Genomic_DNA"/>
</dbReference>
<feature type="domain" description="ArnT-like N-terminal" evidence="11">
    <location>
        <begin position="32"/>
        <end position="189"/>
    </location>
</feature>
<dbReference type="Pfam" id="PF16192">
    <property type="entry name" value="PMT_4TMC"/>
    <property type="match status" value="1"/>
</dbReference>
<evidence type="ECO:0000256" key="5">
    <source>
        <dbReference type="ARBA" id="ARBA00022679"/>
    </source>
</evidence>
<feature type="transmembrane region" description="Helical" evidence="10">
    <location>
        <begin position="147"/>
        <end position="164"/>
    </location>
</feature>
<evidence type="ECO:0000313" key="13">
    <source>
        <dbReference type="EMBL" id="TBT82890.1"/>
    </source>
</evidence>
<keyword evidence="5 10" id="KW-0808">Transferase</keyword>
<organism evidence="13 14">
    <name type="scientific">Propioniciclava sinopodophylli</name>
    <dbReference type="NCBI Taxonomy" id="1837344"/>
    <lineage>
        <taxon>Bacteria</taxon>
        <taxon>Bacillati</taxon>
        <taxon>Actinomycetota</taxon>
        <taxon>Actinomycetes</taxon>
        <taxon>Propionibacteriales</taxon>
        <taxon>Propionibacteriaceae</taxon>
        <taxon>Propioniciclava</taxon>
    </lineage>
</organism>
<feature type="transmembrane region" description="Helical" evidence="10">
    <location>
        <begin position="446"/>
        <end position="472"/>
    </location>
</feature>
<accession>A0A4V2JS77</accession>
<dbReference type="InterPro" id="IPR003342">
    <property type="entry name" value="ArnT-like_N"/>
</dbReference>
<dbReference type="EC" id="2.4.1.-" evidence="10"/>
<sequence length="522" mass="56778">MTSLAKPTTIERLRDGVRDAPLVSWGVTLGIGLLAFVLRLVGVSTPNAVVFDETYYAKDAWSLLQFGYEGTWAKGEVSNPQVLVGDFSSLEAAGSFIAHPPVGKWLIALGEAMFGLNPFGWRFMAVVFGALLVVATIRLAHRLSRSLLVGALAGLMLTLDGLAFTMSRIALLDIFQATFLVAGVAALVADRDQHRHRLADAMEARGLSSLGGAFGPLLWWRPWRWTAGVLFGLAAATKWNSLYIIAVFGILTVWWDIGARRLAGAGFRSWTALLREGVLAFVSIVVTALVVYVASWAGWLNSTQAWGRDWGVKNPDHPWVGAFGEGLASLLTYHREIFSFHTGDYIREQTHAYDAHPAGWLLMLRPTSLHSENDIAAGSPGCEGTEKCVAVITGMGTPILWWMAAAAVVIALIWWLGGRDWRFAVPVLGAAATYLPWFATADRPVFFFYAITIIPFTTIALAMALGLVLGAARSPGRRVGAVIAGVAVGLVAANFAYLYPILAAEVIPHAQWWARMWLRSWV</sequence>
<dbReference type="GO" id="GO:0004169">
    <property type="term" value="F:dolichyl-phosphate-mannose-protein mannosyltransferase activity"/>
    <property type="evidence" value="ECO:0007669"/>
    <property type="project" value="UniProtKB-UniRule"/>
</dbReference>
<dbReference type="GO" id="GO:0012505">
    <property type="term" value="C:endomembrane system"/>
    <property type="evidence" value="ECO:0007669"/>
    <property type="project" value="UniProtKB-SubCell"/>
</dbReference>
<gene>
    <name evidence="13" type="ORF">ET989_13075</name>
</gene>
<evidence type="ECO:0000256" key="1">
    <source>
        <dbReference type="ARBA" id="ARBA00004127"/>
    </source>
</evidence>
<keyword evidence="10" id="KW-1003">Cell membrane</keyword>
<feature type="transmembrane region" description="Helical" evidence="10">
    <location>
        <begin position="20"/>
        <end position="41"/>
    </location>
</feature>
<feature type="transmembrane region" description="Helical" evidence="10">
    <location>
        <begin position="240"/>
        <end position="257"/>
    </location>
</feature>
<proteinExistence type="inferred from homology"/>
<evidence type="ECO:0000259" key="12">
    <source>
        <dbReference type="Pfam" id="PF16192"/>
    </source>
</evidence>
<feature type="transmembrane region" description="Helical" evidence="10">
    <location>
        <begin position="201"/>
        <end position="220"/>
    </location>
</feature>
<evidence type="ECO:0000256" key="8">
    <source>
        <dbReference type="ARBA" id="ARBA00023136"/>
    </source>
</evidence>
<comment type="subcellular location">
    <subcellularLocation>
        <location evidence="10">Cell membrane</location>
    </subcellularLocation>
    <subcellularLocation>
        <location evidence="1">Endomembrane system</location>
        <topology evidence="1">Multi-pass membrane protein</topology>
    </subcellularLocation>
</comment>
<dbReference type="PANTHER" id="PTHR10050">
    <property type="entry name" value="DOLICHYL-PHOSPHATE-MANNOSE--PROTEIN MANNOSYLTRANSFERASE"/>
    <property type="match status" value="1"/>
</dbReference>
<dbReference type="GO" id="GO:0005886">
    <property type="term" value="C:plasma membrane"/>
    <property type="evidence" value="ECO:0007669"/>
    <property type="project" value="UniProtKB-SubCell"/>
</dbReference>
<evidence type="ECO:0000256" key="7">
    <source>
        <dbReference type="ARBA" id="ARBA00022989"/>
    </source>
</evidence>
<dbReference type="AlphaFoldDB" id="A0A4V2JS77"/>
<dbReference type="RefSeq" id="WP_131169709.1">
    <property type="nucleotide sequence ID" value="NZ_SDMQ01000016.1"/>
</dbReference>
<keyword evidence="7 10" id="KW-1133">Transmembrane helix</keyword>
<comment type="pathway">
    <text evidence="2 10">Protein modification; protein glycosylation.</text>
</comment>
<evidence type="ECO:0000256" key="3">
    <source>
        <dbReference type="ARBA" id="ARBA00007222"/>
    </source>
</evidence>
<evidence type="ECO:0000256" key="4">
    <source>
        <dbReference type="ARBA" id="ARBA00022676"/>
    </source>
</evidence>
<feature type="domain" description="Protein O-mannosyl-transferase C-terminal four TM" evidence="12">
    <location>
        <begin position="330"/>
        <end position="521"/>
    </location>
</feature>
<keyword evidence="8 10" id="KW-0472">Membrane</keyword>
<comment type="caution">
    <text evidence="13">The sequence shown here is derived from an EMBL/GenBank/DDBJ whole genome shotgun (WGS) entry which is preliminary data.</text>
</comment>
<dbReference type="PANTHER" id="PTHR10050:SF46">
    <property type="entry name" value="PROTEIN O-MANNOSYL-TRANSFERASE 2"/>
    <property type="match status" value="1"/>
</dbReference>
<evidence type="ECO:0000256" key="9">
    <source>
        <dbReference type="ARBA" id="ARBA00093617"/>
    </source>
</evidence>
<evidence type="ECO:0000256" key="2">
    <source>
        <dbReference type="ARBA" id="ARBA00004922"/>
    </source>
</evidence>
<name>A0A4V2JS77_9ACTN</name>
<feature type="transmembrane region" description="Helical" evidence="10">
    <location>
        <begin position="278"/>
        <end position="299"/>
    </location>
</feature>
<reference evidence="13 14" key="1">
    <citation type="submission" date="2019-01" db="EMBL/GenBank/DDBJ databases">
        <title>Lactibacter flavus gen. nov., sp. nov., a novel bacterium of the family Propionibacteriaceae isolated from raw milk and dairy products.</title>
        <authorList>
            <person name="Huptas C."/>
            <person name="Wenning M."/>
            <person name="Breitenwieser F."/>
            <person name="Doll E."/>
            <person name="Von Neubeck M."/>
            <person name="Busse H.-J."/>
            <person name="Scherer S."/>
        </authorList>
    </citation>
    <scope>NUCLEOTIDE SEQUENCE [LARGE SCALE GENOMIC DNA]</scope>
    <source>
        <strain evidence="13 14">KCTC 33808</strain>
    </source>
</reference>